<dbReference type="EMBL" id="AUZZ01001816">
    <property type="protein sequence ID" value="EQD62785.1"/>
    <property type="molecule type" value="Genomic_DNA"/>
</dbReference>
<keyword evidence="3 4" id="KW-0067">ATP-binding</keyword>
<dbReference type="Gene3D" id="3.40.50.300">
    <property type="entry name" value="P-loop containing nucleotide triphosphate hydrolases"/>
    <property type="match status" value="1"/>
</dbReference>
<organism evidence="4">
    <name type="scientific">mine drainage metagenome</name>
    <dbReference type="NCBI Taxonomy" id="410659"/>
    <lineage>
        <taxon>unclassified sequences</taxon>
        <taxon>metagenomes</taxon>
        <taxon>ecological metagenomes</taxon>
    </lineage>
</organism>
<dbReference type="PANTHER" id="PTHR42939">
    <property type="entry name" value="ABC TRANSPORTER ATP-BINDING PROTEIN ALBC-RELATED"/>
    <property type="match status" value="1"/>
</dbReference>
<proteinExistence type="predicted"/>
<accession>T1C927</accession>
<reference evidence="4" key="1">
    <citation type="submission" date="2013-08" db="EMBL/GenBank/DDBJ databases">
        <authorList>
            <person name="Mendez C."/>
            <person name="Richter M."/>
            <person name="Ferrer M."/>
            <person name="Sanchez J."/>
        </authorList>
    </citation>
    <scope>NUCLEOTIDE SEQUENCE</scope>
</reference>
<gene>
    <name evidence="4" type="ORF">B2A_02672</name>
</gene>
<dbReference type="InterPro" id="IPR051782">
    <property type="entry name" value="ABC_Transporter_VariousFunc"/>
</dbReference>
<keyword evidence="1" id="KW-0813">Transport</keyword>
<dbReference type="InterPro" id="IPR027417">
    <property type="entry name" value="P-loop_NTPase"/>
</dbReference>
<protein>
    <submittedName>
        <fullName evidence="4">ABC transporter ATP-binding protein</fullName>
    </submittedName>
</protein>
<keyword evidence="2" id="KW-0547">Nucleotide-binding</keyword>
<dbReference type="AlphaFoldDB" id="T1C927"/>
<dbReference type="SUPFAM" id="SSF52540">
    <property type="entry name" value="P-loop containing nucleoside triphosphate hydrolases"/>
    <property type="match status" value="1"/>
</dbReference>
<reference evidence="4" key="2">
    <citation type="journal article" date="2014" name="ISME J.">
        <title>Microbial stratification in low pH oxic and suboxic macroscopic growths along an acid mine drainage.</title>
        <authorList>
            <person name="Mendez-Garcia C."/>
            <person name="Mesa V."/>
            <person name="Sprenger R.R."/>
            <person name="Richter M."/>
            <person name="Diez M.S."/>
            <person name="Solano J."/>
            <person name="Bargiela R."/>
            <person name="Golyshina O.V."/>
            <person name="Manteca A."/>
            <person name="Ramos J.L."/>
            <person name="Gallego J.R."/>
            <person name="Llorente I."/>
            <person name="Martins Dos Santos V.A."/>
            <person name="Jensen O.N."/>
            <person name="Pelaez A.I."/>
            <person name="Sanchez J."/>
            <person name="Ferrer M."/>
        </authorList>
    </citation>
    <scope>NUCLEOTIDE SEQUENCE</scope>
</reference>
<evidence type="ECO:0000256" key="2">
    <source>
        <dbReference type="ARBA" id="ARBA00022741"/>
    </source>
</evidence>
<evidence type="ECO:0000256" key="1">
    <source>
        <dbReference type="ARBA" id="ARBA00022448"/>
    </source>
</evidence>
<name>T1C927_9ZZZZ</name>
<dbReference type="PANTHER" id="PTHR42939:SF1">
    <property type="entry name" value="ABC TRANSPORTER ATP-BINDING PROTEIN ALBC-RELATED"/>
    <property type="match status" value="1"/>
</dbReference>
<evidence type="ECO:0000256" key="3">
    <source>
        <dbReference type="ARBA" id="ARBA00022840"/>
    </source>
</evidence>
<sequence>MIVQLHLALVMAIDARLLVLDEPTLGLDLLYRKQFYQSLLEDYFDEQRTILITTHQVEEIEHILSDVMFIRDGRITLQTDMDSLGERYAEVMVAAEYADAARAMKPLSERSVFGKSVYLFDGVERQQLQALGDVRRPSLADIFVATMQGSYT</sequence>
<evidence type="ECO:0000313" key="4">
    <source>
        <dbReference type="EMBL" id="EQD62785.1"/>
    </source>
</evidence>
<dbReference type="GO" id="GO:0005524">
    <property type="term" value="F:ATP binding"/>
    <property type="evidence" value="ECO:0007669"/>
    <property type="project" value="UniProtKB-KW"/>
</dbReference>
<comment type="caution">
    <text evidence="4">The sequence shown here is derived from an EMBL/GenBank/DDBJ whole genome shotgun (WGS) entry which is preliminary data.</text>
</comment>